<dbReference type="Pfam" id="PF01832">
    <property type="entry name" value="Glucosaminidase"/>
    <property type="match status" value="1"/>
</dbReference>
<evidence type="ECO:0000313" key="4">
    <source>
        <dbReference type="Proteomes" id="UP001500067"/>
    </source>
</evidence>
<evidence type="ECO:0000313" key="3">
    <source>
        <dbReference type="EMBL" id="GAA4463302.1"/>
    </source>
</evidence>
<dbReference type="PANTHER" id="PTHR33308">
    <property type="entry name" value="PEPTIDOGLYCAN HYDROLASE FLGJ"/>
    <property type="match status" value="1"/>
</dbReference>
<dbReference type="Proteomes" id="UP001500067">
    <property type="component" value="Unassembled WGS sequence"/>
</dbReference>
<keyword evidence="1" id="KW-0378">Hydrolase</keyword>
<organism evidence="3 4">
    <name type="scientific">Nemorincola caseinilytica</name>
    <dbReference type="NCBI Taxonomy" id="2054315"/>
    <lineage>
        <taxon>Bacteria</taxon>
        <taxon>Pseudomonadati</taxon>
        <taxon>Bacteroidota</taxon>
        <taxon>Chitinophagia</taxon>
        <taxon>Chitinophagales</taxon>
        <taxon>Chitinophagaceae</taxon>
        <taxon>Nemorincola</taxon>
    </lineage>
</organism>
<dbReference type="InterPro" id="IPR002901">
    <property type="entry name" value="MGlyc_endo_b_GlcNAc-like_dom"/>
</dbReference>
<reference evidence="4" key="1">
    <citation type="journal article" date="2019" name="Int. J. Syst. Evol. Microbiol.">
        <title>The Global Catalogue of Microorganisms (GCM) 10K type strain sequencing project: providing services to taxonomists for standard genome sequencing and annotation.</title>
        <authorList>
            <consortium name="The Broad Institute Genomics Platform"/>
            <consortium name="The Broad Institute Genome Sequencing Center for Infectious Disease"/>
            <person name="Wu L."/>
            <person name="Ma J."/>
        </authorList>
    </citation>
    <scope>NUCLEOTIDE SEQUENCE [LARGE SCALE GENOMIC DNA]</scope>
    <source>
        <strain evidence="4">JCM 32105</strain>
    </source>
</reference>
<sequence>MDISYIRRYNYPLLMPHKLLAILLLLVLASCHNKLHKRHVRTSHKFTTEEYVATYKRIARKEMKKHGIPASITLAQGILESSNGNSELARRANNHFGIKCTNGWSGRTYHVDDDKPNECFRRYKHAAASFEDHSRFLADHKRYAKLFELDSDDYKGWAKGLKKAGYATNPKYPQLLMNLIEKYELYKYD</sequence>
<dbReference type="SMART" id="SM00047">
    <property type="entry name" value="LYZ2"/>
    <property type="match status" value="1"/>
</dbReference>
<protein>
    <recommendedName>
        <fullName evidence="2">Mannosyl-glycoprotein endo-beta-N-acetylglucosamidase-like domain-containing protein</fullName>
    </recommendedName>
</protein>
<dbReference type="InterPro" id="IPR051056">
    <property type="entry name" value="Glycosyl_Hydrolase_73"/>
</dbReference>
<comment type="caution">
    <text evidence="3">The sequence shown here is derived from an EMBL/GenBank/DDBJ whole genome shotgun (WGS) entry which is preliminary data.</text>
</comment>
<dbReference type="PROSITE" id="PS51257">
    <property type="entry name" value="PROKAR_LIPOPROTEIN"/>
    <property type="match status" value="1"/>
</dbReference>
<dbReference type="PANTHER" id="PTHR33308:SF9">
    <property type="entry name" value="PEPTIDOGLYCAN HYDROLASE FLGJ"/>
    <property type="match status" value="1"/>
</dbReference>
<accession>A0ABP8NCT7</accession>
<feature type="domain" description="Mannosyl-glycoprotein endo-beta-N-acetylglucosamidase-like" evidence="2">
    <location>
        <begin position="37"/>
        <end position="189"/>
    </location>
</feature>
<evidence type="ECO:0000256" key="1">
    <source>
        <dbReference type="ARBA" id="ARBA00022801"/>
    </source>
</evidence>
<dbReference type="EMBL" id="BAABFA010000008">
    <property type="protein sequence ID" value="GAA4463302.1"/>
    <property type="molecule type" value="Genomic_DNA"/>
</dbReference>
<name>A0ABP8NCT7_9BACT</name>
<dbReference type="Gene3D" id="1.10.530.10">
    <property type="match status" value="1"/>
</dbReference>
<gene>
    <name evidence="3" type="ORF">GCM10023093_11440</name>
</gene>
<evidence type="ECO:0000259" key="2">
    <source>
        <dbReference type="SMART" id="SM00047"/>
    </source>
</evidence>
<proteinExistence type="predicted"/>
<keyword evidence="4" id="KW-1185">Reference proteome</keyword>